<dbReference type="Proteomes" id="UP001148125">
    <property type="component" value="Unassembled WGS sequence"/>
</dbReference>
<accession>A0ABT5V8V7</accession>
<dbReference type="Pfam" id="PF09577">
    <property type="entry name" value="Spore_YpjB"/>
    <property type="match status" value="1"/>
</dbReference>
<organism evidence="3 4">
    <name type="scientific">Alkalihalobacterium chitinilyticum</name>
    <dbReference type="NCBI Taxonomy" id="2980103"/>
    <lineage>
        <taxon>Bacteria</taxon>
        <taxon>Bacillati</taxon>
        <taxon>Bacillota</taxon>
        <taxon>Bacilli</taxon>
        <taxon>Bacillales</taxon>
        <taxon>Bacillaceae</taxon>
        <taxon>Alkalihalobacterium</taxon>
    </lineage>
</organism>
<keyword evidence="2" id="KW-0732">Signal</keyword>
<protein>
    <submittedName>
        <fullName evidence="3">Sporulation protein YpjB</fullName>
    </submittedName>
</protein>
<keyword evidence="4" id="KW-1185">Reference proteome</keyword>
<dbReference type="NCBIfam" id="TIGR02878">
    <property type="entry name" value="spore_ypjB"/>
    <property type="match status" value="1"/>
</dbReference>
<dbReference type="EMBL" id="JAOTPO010000001">
    <property type="protein sequence ID" value="MDE5411904.1"/>
    <property type="molecule type" value="Genomic_DNA"/>
</dbReference>
<dbReference type="InterPro" id="IPR014231">
    <property type="entry name" value="Spore_YpjB"/>
</dbReference>
<reference evidence="3" key="1">
    <citation type="submission" date="2024-05" db="EMBL/GenBank/DDBJ databases">
        <title>Alkalihalobacillus sp. strain MEB203 novel alkaliphilic bacterium from Lonar Lake, India.</title>
        <authorList>
            <person name="Joshi A."/>
            <person name="Thite S."/>
            <person name="Mengade P."/>
        </authorList>
    </citation>
    <scope>NUCLEOTIDE SEQUENCE</scope>
    <source>
        <strain evidence="3">MEB 203</strain>
    </source>
</reference>
<proteinExistence type="predicted"/>
<feature type="transmembrane region" description="Helical" evidence="1">
    <location>
        <begin position="226"/>
        <end position="246"/>
    </location>
</feature>
<evidence type="ECO:0000313" key="3">
    <source>
        <dbReference type="EMBL" id="MDE5411904.1"/>
    </source>
</evidence>
<sequence>MRSFLLILLTILVLSMPTYSNAAEDKEYWGKLNDTSDKVLQLVKQEKLDEAKQLLDYFSKQFLSLDHKQSSLSMSDLQIITKSYERAMESVTAVSMNHVERVRLATEFRLVVDALTSPHHPLWLSSEQSVMKSINELKGTMQQKDPQAFRHKINEFLRLYQMIRPALLVSVEGVQVQKIESLVQFIDRYGNDMIHDTSMQKQLFVMEKEFQKLYEQVKEDSADPSLVWVMLTIGGMIIISLSYVGWKKYRAEKRRVKVRD</sequence>
<evidence type="ECO:0000256" key="2">
    <source>
        <dbReference type="SAM" id="SignalP"/>
    </source>
</evidence>
<evidence type="ECO:0000313" key="4">
    <source>
        <dbReference type="Proteomes" id="UP001148125"/>
    </source>
</evidence>
<dbReference type="RefSeq" id="WP_275116537.1">
    <property type="nucleotide sequence ID" value="NZ_JAOTPO010000001.1"/>
</dbReference>
<name>A0ABT5V8V7_9BACI</name>
<feature type="signal peptide" evidence="2">
    <location>
        <begin position="1"/>
        <end position="22"/>
    </location>
</feature>
<gene>
    <name evidence="3" type="primary">ypjB</name>
    <name evidence="3" type="ORF">N7Z68_00725</name>
</gene>
<keyword evidence="1" id="KW-0812">Transmembrane</keyword>
<evidence type="ECO:0000256" key="1">
    <source>
        <dbReference type="SAM" id="Phobius"/>
    </source>
</evidence>
<feature type="chain" id="PRO_5047020010" evidence="2">
    <location>
        <begin position="23"/>
        <end position="260"/>
    </location>
</feature>
<keyword evidence="1" id="KW-0472">Membrane</keyword>
<keyword evidence="1" id="KW-1133">Transmembrane helix</keyword>
<comment type="caution">
    <text evidence="3">The sequence shown here is derived from an EMBL/GenBank/DDBJ whole genome shotgun (WGS) entry which is preliminary data.</text>
</comment>